<dbReference type="Pfam" id="PF19289">
    <property type="entry name" value="PmbA_TldD_3rd"/>
    <property type="match status" value="1"/>
</dbReference>
<feature type="domain" description="Metalloprotease TldD/E N-terminal" evidence="2">
    <location>
        <begin position="20"/>
        <end position="82"/>
    </location>
</feature>
<evidence type="ECO:0000259" key="2">
    <source>
        <dbReference type="Pfam" id="PF01523"/>
    </source>
</evidence>
<sequence>MSNELESLLELSSRQGASHAEVYQVTSQSQPVFFEGNRLKQLESSQSIGTALRLWQDNRPGLAVAYGKIDPELLVKKAIALAKLNDPEIIELAPPRTAIHNLEGATASVPELIQLGDQAITQLRKECPELICSAELESERETTILINSQGLSCQYSESALSYYLGAELVRGEDFLGIYDGEYTKDKLDLNSIVEQIIQRLNWAKQNVNPPQGKVPVLLTANAATLLWSTVSSALNGKRVKEKSSPWSDRLQQLVISEQISLSQQPDKLPYDCPFDDEGMVTEELNLINKGVLNQFYCDRTIARELNIQSTGNGFRPGLDTYPSPSLVNLIVNSGNASFAELIAQLNNGIIVDQLLGGGADISGDFSVNVDLGYRVENGKITGRIKDTAIAGNVYQILKQELVLGNDSIWNGSCFTPSIMVDGISVVG</sequence>
<dbReference type="GO" id="GO:0006508">
    <property type="term" value="P:proteolysis"/>
    <property type="evidence" value="ECO:0007669"/>
    <property type="project" value="InterPro"/>
</dbReference>
<evidence type="ECO:0000313" key="5">
    <source>
        <dbReference type="Proteomes" id="UP000729733"/>
    </source>
</evidence>
<dbReference type="AlphaFoldDB" id="A0A964BPE2"/>
<dbReference type="InterPro" id="IPR035068">
    <property type="entry name" value="TldD/PmbA_N"/>
</dbReference>
<dbReference type="GO" id="GO:0005829">
    <property type="term" value="C:cytosol"/>
    <property type="evidence" value="ECO:0007669"/>
    <property type="project" value="TreeGrafter"/>
</dbReference>
<evidence type="ECO:0000256" key="1">
    <source>
        <dbReference type="ARBA" id="ARBA00005836"/>
    </source>
</evidence>
<evidence type="ECO:0000259" key="3">
    <source>
        <dbReference type="Pfam" id="PF19289"/>
    </source>
</evidence>
<reference evidence="4" key="1">
    <citation type="journal article" date="2021" name="Antonie Van Leeuwenhoek">
        <title>Draft genome and description of Waterburya agarophytonicola gen. nov. sp. nov. (Pleurocapsales, Cyanobacteria): a seaweed symbiont.</title>
        <authorList>
            <person name="Bonthond G."/>
            <person name="Shalygin S."/>
            <person name="Bayer T."/>
            <person name="Weinberger F."/>
        </authorList>
    </citation>
    <scope>NUCLEOTIDE SEQUENCE</scope>
    <source>
        <strain evidence="4">KI4</strain>
    </source>
</reference>
<dbReference type="GO" id="GO:0008237">
    <property type="term" value="F:metallopeptidase activity"/>
    <property type="evidence" value="ECO:0007669"/>
    <property type="project" value="InterPro"/>
</dbReference>
<organism evidence="4 5">
    <name type="scientific">Waterburya agarophytonicola KI4</name>
    <dbReference type="NCBI Taxonomy" id="2874699"/>
    <lineage>
        <taxon>Bacteria</taxon>
        <taxon>Bacillati</taxon>
        <taxon>Cyanobacteriota</taxon>
        <taxon>Cyanophyceae</taxon>
        <taxon>Pleurocapsales</taxon>
        <taxon>Hyellaceae</taxon>
        <taxon>Waterburya</taxon>
        <taxon>Waterburya agarophytonicola</taxon>
    </lineage>
</organism>
<dbReference type="InterPro" id="IPR047657">
    <property type="entry name" value="PmbA"/>
</dbReference>
<protein>
    <submittedName>
        <fullName evidence="4">TldD/PmbA family protein</fullName>
    </submittedName>
</protein>
<dbReference type="Gene3D" id="3.30.2290.10">
    <property type="entry name" value="PmbA/TldD superfamily"/>
    <property type="match status" value="1"/>
</dbReference>
<name>A0A964BPE2_9CYAN</name>
<dbReference type="Proteomes" id="UP000729733">
    <property type="component" value="Unassembled WGS sequence"/>
</dbReference>
<keyword evidence="5" id="KW-1185">Reference proteome</keyword>
<feature type="domain" description="Metalloprotease TldD/E C-terminal" evidence="3">
    <location>
        <begin position="212"/>
        <end position="427"/>
    </location>
</feature>
<dbReference type="InterPro" id="IPR045569">
    <property type="entry name" value="Metalloprtase-TldD/E_C"/>
</dbReference>
<dbReference type="RefSeq" id="WP_229639463.1">
    <property type="nucleotide sequence ID" value="NZ_JADWDC010000009.1"/>
</dbReference>
<dbReference type="PANTHER" id="PTHR43421:SF1">
    <property type="entry name" value="METALLOPROTEASE PMBA"/>
    <property type="match status" value="1"/>
</dbReference>
<dbReference type="EMBL" id="JADWDC010000009">
    <property type="protein sequence ID" value="MCC0176422.1"/>
    <property type="molecule type" value="Genomic_DNA"/>
</dbReference>
<dbReference type="PANTHER" id="PTHR43421">
    <property type="entry name" value="METALLOPROTEASE PMBA"/>
    <property type="match status" value="1"/>
</dbReference>
<dbReference type="InterPro" id="IPR036059">
    <property type="entry name" value="TldD/PmbA_sf"/>
</dbReference>
<dbReference type="SUPFAM" id="SSF111283">
    <property type="entry name" value="Putative modulator of DNA gyrase, PmbA/TldD"/>
    <property type="match status" value="1"/>
</dbReference>
<proteinExistence type="inferred from homology"/>
<evidence type="ECO:0000313" key="4">
    <source>
        <dbReference type="EMBL" id="MCC0176422.1"/>
    </source>
</evidence>
<comment type="caution">
    <text evidence="4">The sequence shown here is derived from an EMBL/GenBank/DDBJ whole genome shotgun (WGS) entry which is preliminary data.</text>
</comment>
<gene>
    <name evidence="4" type="ORF">I4641_05450</name>
</gene>
<dbReference type="Pfam" id="PF01523">
    <property type="entry name" value="PmbA_TldD_1st"/>
    <property type="match status" value="1"/>
</dbReference>
<comment type="similarity">
    <text evidence="1">Belongs to the peptidase U62 family.</text>
</comment>
<dbReference type="InterPro" id="IPR002510">
    <property type="entry name" value="Metalloprtase-TldD/E_N"/>
</dbReference>
<accession>A0A964BPE2</accession>